<name>A0A0C2MRW1_THEKT</name>
<comment type="caution">
    <text evidence="3">The sequence shown here is derived from an EMBL/GenBank/DDBJ whole genome shotgun (WGS) entry which is preliminary data.</text>
</comment>
<accession>A0A0C2MRW1</accession>
<feature type="chain" id="PRO_5002152495" evidence="2">
    <location>
        <begin position="19"/>
        <end position="184"/>
    </location>
</feature>
<evidence type="ECO:0000256" key="2">
    <source>
        <dbReference type="SAM" id="SignalP"/>
    </source>
</evidence>
<feature type="transmembrane region" description="Helical" evidence="1">
    <location>
        <begin position="146"/>
        <end position="165"/>
    </location>
</feature>
<dbReference type="AlphaFoldDB" id="A0A0C2MRW1"/>
<proteinExistence type="predicted"/>
<dbReference type="Proteomes" id="UP000031668">
    <property type="component" value="Unassembled WGS sequence"/>
</dbReference>
<dbReference type="PANTHER" id="PTHR12861:SF3">
    <property type="entry name" value="TRANSLOCON-ASSOCIATED PROTEIN SUBUNIT BETA"/>
    <property type="match status" value="1"/>
</dbReference>
<dbReference type="Pfam" id="PF05753">
    <property type="entry name" value="TRAP_beta"/>
    <property type="match status" value="1"/>
</dbReference>
<sequence>MVILKLYLLLALTKLSKLDQISLTCFKSLSAIRLVESLEFQIIYSVFNMGDTDVENVVLTDEKLPSKDFATSDGRDFKWEMIPAHRNVTVSVTYVPKYSGYVNITSATVAYNLAGRSEKRVAQSNLIGTVSIIPLNEYLRTQSSHFFGWVVTALLLAPCFVVPYIKWQNVKYLLKTTKKGVKSE</sequence>
<evidence type="ECO:0000313" key="3">
    <source>
        <dbReference type="EMBL" id="KII70011.1"/>
    </source>
</evidence>
<evidence type="ECO:0000256" key="1">
    <source>
        <dbReference type="SAM" id="Phobius"/>
    </source>
</evidence>
<keyword evidence="1" id="KW-1133">Transmembrane helix</keyword>
<keyword evidence="1" id="KW-0472">Membrane</keyword>
<dbReference type="PANTHER" id="PTHR12861">
    <property type="entry name" value="TRANSLOCON-ASSOCIATED PROTEIN, BETA SUBUNIT PRECURSOR TRAP-BETA SIGNAL SEQUENCE RECEPTOR BETA SUBUNIT"/>
    <property type="match status" value="1"/>
</dbReference>
<reference evidence="3 4" key="1">
    <citation type="journal article" date="2014" name="Genome Biol. Evol.">
        <title>The genome of the myxosporean Thelohanellus kitauei shows adaptations to nutrient acquisition within its fish host.</title>
        <authorList>
            <person name="Yang Y."/>
            <person name="Xiong J."/>
            <person name="Zhou Z."/>
            <person name="Huo F."/>
            <person name="Miao W."/>
            <person name="Ran C."/>
            <person name="Liu Y."/>
            <person name="Zhang J."/>
            <person name="Feng J."/>
            <person name="Wang M."/>
            <person name="Wang M."/>
            <person name="Wang L."/>
            <person name="Yao B."/>
        </authorList>
    </citation>
    <scope>NUCLEOTIDE SEQUENCE [LARGE SCALE GENOMIC DNA]</scope>
    <source>
        <strain evidence="3">Wuqing</strain>
    </source>
</reference>
<gene>
    <name evidence="3" type="ORF">RF11_02320</name>
</gene>
<dbReference type="GO" id="GO:0005783">
    <property type="term" value="C:endoplasmic reticulum"/>
    <property type="evidence" value="ECO:0007669"/>
    <property type="project" value="TreeGrafter"/>
</dbReference>
<feature type="signal peptide" evidence="2">
    <location>
        <begin position="1"/>
        <end position="18"/>
    </location>
</feature>
<protein>
    <submittedName>
        <fullName evidence="3">Translocon-associated protein subunit beta</fullName>
    </submittedName>
</protein>
<dbReference type="EMBL" id="JWZT01002217">
    <property type="protein sequence ID" value="KII70011.1"/>
    <property type="molecule type" value="Genomic_DNA"/>
</dbReference>
<keyword evidence="2" id="KW-0732">Signal</keyword>
<dbReference type="OrthoDB" id="5860827at2759"/>
<organism evidence="3 4">
    <name type="scientific">Thelohanellus kitauei</name>
    <name type="common">Myxosporean</name>
    <dbReference type="NCBI Taxonomy" id="669202"/>
    <lineage>
        <taxon>Eukaryota</taxon>
        <taxon>Metazoa</taxon>
        <taxon>Cnidaria</taxon>
        <taxon>Myxozoa</taxon>
        <taxon>Myxosporea</taxon>
        <taxon>Bivalvulida</taxon>
        <taxon>Platysporina</taxon>
        <taxon>Myxobolidae</taxon>
        <taxon>Thelohanellus</taxon>
    </lineage>
</organism>
<keyword evidence="4" id="KW-1185">Reference proteome</keyword>
<evidence type="ECO:0000313" key="4">
    <source>
        <dbReference type="Proteomes" id="UP000031668"/>
    </source>
</evidence>
<keyword evidence="1" id="KW-0812">Transmembrane</keyword>
<dbReference type="OMA" id="VHANCEY"/>